<dbReference type="AlphaFoldDB" id="A0A645D2M0"/>
<evidence type="ECO:0000256" key="1">
    <source>
        <dbReference type="SAM" id="Phobius"/>
    </source>
</evidence>
<gene>
    <name evidence="2" type="primary">ftsL_18</name>
    <name evidence="2" type="ORF">SDC9_130789</name>
</gene>
<dbReference type="EMBL" id="VSSQ01032456">
    <property type="protein sequence ID" value="MPM83720.1"/>
    <property type="molecule type" value="Genomic_DNA"/>
</dbReference>
<protein>
    <submittedName>
        <fullName evidence="2">Cell division protein FtsL</fullName>
    </submittedName>
</protein>
<dbReference type="GO" id="GO:0051301">
    <property type="term" value="P:cell division"/>
    <property type="evidence" value="ECO:0007669"/>
    <property type="project" value="UniProtKB-KW"/>
</dbReference>
<evidence type="ECO:0000313" key="2">
    <source>
        <dbReference type="EMBL" id="MPM83720.1"/>
    </source>
</evidence>
<sequence>MLARKYDNYAWEEDFQETHKVLRDRPSEQSYKFLRHKVMVLVACLLAFYLVSVIRSEAYVSNSNNLVLLKQQESALISHNAELKIEVETLKSPARITGIAQANLGMQVARNNIYVQADSKKNLYDGYAYAK</sequence>
<organism evidence="2">
    <name type="scientific">bioreactor metagenome</name>
    <dbReference type="NCBI Taxonomy" id="1076179"/>
    <lineage>
        <taxon>unclassified sequences</taxon>
        <taxon>metagenomes</taxon>
        <taxon>ecological metagenomes</taxon>
    </lineage>
</organism>
<keyword evidence="1" id="KW-0472">Membrane</keyword>
<reference evidence="2" key="1">
    <citation type="submission" date="2019-08" db="EMBL/GenBank/DDBJ databases">
        <authorList>
            <person name="Kucharzyk K."/>
            <person name="Murdoch R.W."/>
            <person name="Higgins S."/>
            <person name="Loffler F."/>
        </authorList>
    </citation>
    <scope>NUCLEOTIDE SEQUENCE</scope>
</reference>
<name>A0A645D2M0_9ZZZZ</name>
<accession>A0A645D2M0</accession>
<keyword evidence="2" id="KW-0131">Cell cycle</keyword>
<keyword evidence="2" id="KW-0132">Cell division</keyword>
<comment type="caution">
    <text evidence="2">The sequence shown here is derived from an EMBL/GenBank/DDBJ whole genome shotgun (WGS) entry which is preliminary data.</text>
</comment>
<proteinExistence type="predicted"/>
<keyword evidence="1" id="KW-0812">Transmembrane</keyword>
<keyword evidence="1" id="KW-1133">Transmembrane helix</keyword>
<feature type="transmembrane region" description="Helical" evidence="1">
    <location>
        <begin position="38"/>
        <end position="54"/>
    </location>
</feature>